<organism evidence="1 2">
    <name type="scientific">Glycomyces luteolus</name>
    <dbReference type="NCBI Taxonomy" id="2670330"/>
    <lineage>
        <taxon>Bacteria</taxon>
        <taxon>Bacillati</taxon>
        <taxon>Actinomycetota</taxon>
        <taxon>Actinomycetes</taxon>
        <taxon>Glycomycetales</taxon>
        <taxon>Glycomycetaceae</taxon>
        <taxon>Glycomyces</taxon>
    </lineage>
</organism>
<evidence type="ECO:0000313" key="1">
    <source>
        <dbReference type="EMBL" id="MDA1362680.1"/>
    </source>
</evidence>
<dbReference type="Proteomes" id="UP001146067">
    <property type="component" value="Unassembled WGS sequence"/>
</dbReference>
<protein>
    <submittedName>
        <fullName evidence="1">Uncharacterized protein</fullName>
    </submittedName>
</protein>
<gene>
    <name evidence="1" type="ORF">O1R50_23870</name>
</gene>
<accession>A0A9X3T698</accession>
<dbReference type="EMBL" id="JAPZVP010000026">
    <property type="protein sequence ID" value="MDA1362680.1"/>
    <property type="molecule type" value="Genomic_DNA"/>
</dbReference>
<evidence type="ECO:0000313" key="2">
    <source>
        <dbReference type="Proteomes" id="UP001146067"/>
    </source>
</evidence>
<reference evidence="1" key="1">
    <citation type="submission" date="2022-12" db="EMBL/GenBank/DDBJ databases">
        <title>Gycomyces niveus sp.nov.,a novel actinomycete isolated from soil in Shouguan.</title>
        <authorList>
            <person name="Yang X."/>
        </authorList>
    </citation>
    <scope>NUCLEOTIDE SEQUENCE</scope>
    <source>
        <strain evidence="1">NEAU-A15</strain>
    </source>
</reference>
<proteinExistence type="predicted"/>
<name>A0A9X3T698_9ACTN</name>
<sequence length="88" mass="9609">MSENRIPGDGMNELLSALARVDTPKVEVVSDTDADNGLLRLIVRSDSTISVEIDPYAAEDVSVGEVERHLRRLFNAAKFPKPQSDGGR</sequence>
<keyword evidence="2" id="KW-1185">Reference proteome</keyword>
<dbReference type="AlphaFoldDB" id="A0A9X3T698"/>
<dbReference type="RefSeq" id="WP_270112764.1">
    <property type="nucleotide sequence ID" value="NZ_JAPZVP010000026.1"/>
</dbReference>
<comment type="caution">
    <text evidence="1">The sequence shown here is derived from an EMBL/GenBank/DDBJ whole genome shotgun (WGS) entry which is preliminary data.</text>
</comment>